<dbReference type="InterPro" id="IPR043769">
    <property type="entry name" value="DUF5715"/>
</dbReference>
<feature type="region of interest" description="Disordered" evidence="1">
    <location>
        <begin position="37"/>
        <end position="67"/>
    </location>
</feature>
<protein>
    <submittedName>
        <fullName evidence="2">Uncharacterized protein</fullName>
    </submittedName>
</protein>
<evidence type="ECO:0000256" key="1">
    <source>
        <dbReference type="SAM" id="MobiDB-lite"/>
    </source>
</evidence>
<organism evidence="2 3">
    <name type="scientific">Hoylesella timonensis S9-PR14</name>
    <dbReference type="NCBI Taxonomy" id="1401062"/>
    <lineage>
        <taxon>Bacteria</taxon>
        <taxon>Pseudomonadati</taxon>
        <taxon>Bacteroidota</taxon>
        <taxon>Bacteroidia</taxon>
        <taxon>Bacteroidales</taxon>
        <taxon>Prevotellaceae</taxon>
        <taxon>Hoylesella</taxon>
    </lineage>
</organism>
<dbReference type="InterPro" id="IPR009045">
    <property type="entry name" value="Zn_M74/Hedgehog-like"/>
</dbReference>
<gene>
    <name evidence="2" type="ORF">HMPREF9304_08740</name>
</gene>
<name>A0A098YSY9_9BACT</name>
<feature type="compositionally biased region" description="Polar residues" evidence="1">
    <location>
        <begin position="37"/>
        <end position="59"/>
    </location>
</feature>
<dbReference type="AlphaFoldDB" id="A0A098YSY9"/>
<reference evidence="2 3" key="1">
    <citation type="submission" date="2014-07" db="EMBL/GenBank/DDBJ databases">
        <authorList>
            <person name="McCorrison J."/>
            <person name="Sanka R."/>
            <person name="Torralba M."/>
            <person name="Gillis M."/>
            <person name="Haft D.H."/>
            <person name="Methe B."/>
            <person name="Sutton G."/>
            <person name="Nelson K.E."/>
        </authorList>
    </citation>
    <scope>NUCLEOTIDE SEQUENCE [LARGE SCALE GENOMIC DNA]</scope>
    <source>
        <strain evidence="2 3">S9-PR14</strain>
    </source>
</reference>
<proteinExistence type="predicted"/>
<evidence type="ECO:0000313" key="2">
    <source>
        <dbReference type="EMBL" id="KGI21708.1"/>
    </source>
</evidence>
<dbReference type="Pfam" id="PF18979">
    <property type="entry name" value="DUF5715"/>
    <property type="match status" value="1"/>
</dbReference>
<dbReference type="OrthoDB" id="1523789at2"/>
<accession>A0A098YSY9</accession>
<dbReference type="SUPFAM" id="SSF55166">
    <property type="entry name" value="Hedgehog/DD-peptidase"/>
    <property type="match status" value="1"/>
</dbReference>
<sequence length="273" mass="30719">MKISKQKYLQGFAFVVVLLGMVRCIFPQVATDRSQGTAQLSSTHLSDSVQTSQQTSRPNPSIPANMPTQRATASRFFHADGSEVKNRIYSVSNFSKAFPDQNDVQLASATHWGVEPVTNREEAESRKAELVYVGANPFFYVDRLKSSIPYLVPHAAVLLQDIGSNFFDSLQIKGIPLHKIIVTSVMRSKADVEKLQGRNTNAKSNSCHLYGTTFDVAYNRYVTVQEPNGPSRRKVRNDSLKWVLSEVLNDLRQQNRCHVKYEVHQGCFHITVK</sequence>
<evidence type="ECO:0000313" key="3">
    <source>
        <dbReference type="Proteomes" id="UP000029723"/>
    </source>
</evidence>
<comment type="caution">
    <text evidence="2">The sequence shown here is derived from an EMBL/GenBank/DDBJ whole genome shotgun (WGS) entry which is preliminary data.</text>
</comment>
<dbReference type="EMBL" id="JRPQ01000132">
    <property type="protein sequence ID" value="KGI21708.1"/>
    <property type="molecule type" value="Genomic_DNA"/>
</dbReference>
<dbReference type="Proteomes" id="UP000029723">
    <property type="component" value="Unassembled WGS sequence"/>
</dbReference>
<dbReference type="RefSeq" id="WP_036928159.1">
    <property type="nucleotide sequence ID" value="NZ_JRPQ01000132.1"/>
</dbReference>